<accession>A0ABU1GUP0</accession>
<dbReference type="PROSITE" id="PS01055">
    <property type="entry name" value="DNA_LIGASE_N1"/>
    <property type="match status" value="1"/>
</dbReference>
<organism evidence="14 15">
    <name type="scientific">Larsenimonas suaedae</name>
    <dbReference type="NCBI Taxonomy" id="1851019"/>
    <lineage>
        <taxon>Bacteria</taxon>
        <taxon>Pseudomonadati</taxon>
        <taxon>Pseudomonadota</taxon>
        <taxon>Gammaproteobacteria</taxon>
        <taxon>Oceanospirillales</taxon>
        <taxon>Halomonadaceae</taxon>
        <taxon>Larsenimonas</taxon>
    </lineage>
</organism>
<dbReference type="PANTHER" id="PTHR23389">
    <property type="entry name" value="CHROMOSOME TRANSMISSION FIDELITY FACTOR 18"/>
    <property type="match status" value="1"/>
</dbReference>
<dbReference type="Gene3D" id="1.10.150.20">
    <property type="entry name" value="5' to 3' exonuclease, C-terminal subdomain"/>
    <property type="match status" value="2"/>
</dbReference>
<name>A0ABU1GUP0_9GAMM</name>
<dbReference type="SUPFAM" id="SSF52113">
    <property type="entry name" value="BRCT domain"/>
    <property type="match status" value="1"/>
</dbReference>
<feature type="binding site" evidence="11">
    <location>
        <position position="119"/>
    </location>
    <ligand>
        <name>NAD(+)</name>
        <dbReference type="ChEBI" id="CHEBI:57540"/>
    </ligand>
</feature>
<dbReference type="InterPro" id="IPR001679">
    <property type="entry name" value="DNA_ligase"/>
</dbReference>
<dbReference type="CDD" id="cd00114">
    <property type="entry name" value="LIGANc"/>
    <property type="match status" value="1"/>
</dbReference>
<evidence type="ECO:0000256" key="7">
    <source>
        <dbReference type="ARBA" id="ARBA00022842"/>
    </source>
</evidence>
<evidence type="ECO:0000259" key="13">
    <source>
        <dbReference type="PROSITE" id="PS50172"/>
    </source>
</evidence>
<feature type="binding site" evidence="11">
    <location>
        <position position="179"/>
    </location>
    <ligand>
        <name>NAD(+)</name>
        <dbReference type="ChEBI" id="CHEBI:57540"/>
    </ligand>
</feature>
<proteinExistence type="inferred from homology"/>
<dbReference type="SUPFAM" id="SSF56091">
    <property type="entry name" value="DNA ligase/mRNA capping enzyme, catalytic domain"/>
    <property type="match status" value="1"/>
</dbReference>
<feature type="binding site" evidence="11">
    <location>
        <begin position="37"/>
        <end position="41"/>
    </location>
    <ligand>
        <name>NAD(+)</name>
        <dbReference type="ChEBI" id="CHEBI:57540"/>
    </ligand>
</feature>
<dbReference type="RefSeq" id="WP_251591580.1">
    <property type="nucleotide sequence ID" value="NZ_JAMLJI010000001.1"/>
</dbReference>
<dbReference type="GO" id="GO:0003911">
    <property type="term" value="F:DNA ligase (NAD+) activity"/>
    <property type="evidence" value="ECO:0007669"/>
    <property type="project" value="UniProtKB-EC"/>
</dbReference>
<dbReference type="SUPFAM" id="SSF47781">
    <property type="entry name" value="RuvA domain 2-like"/>
    <property type="match status" value="1"/>
</dbReference>
<dbReference type="Gene3D" id="6.20.10.30">
    <property type="match status" value="1"/>
</dbReference>
<dbReference type="Pfam" id="PF00533">
    <property type="entry name" value="BRCT"/>
    <property type="match status" value="1"/>
</dbReference>
<evidence type="ECO:0000256" key="2">
    <source>
        <dbReference type="ARBA" id="ARBA00022598"/>
    </source>
</evidence>
<feature type="active site" description="N6-AMP-lysine intermediate" evidence="11">
    <location>
        <position position="121"/>
    </location>
</feature>
<dbReference type="NCBIfam" id="TIGR00575">
    <property type="entry name" value="dnlj"/>
    <property type="match status" value="1"/>
</dbReference>
<comment type="similarity">
    <text evidence="11">Belongs to the NAD-dependent DNA ligase family. LigA subfamily.</text>
</comment>
<dbReference type="SMART" id="SM00532">
    <property type="entry name" value="LIGANc"/>
    <property type="match status" value="1"/>
</dbReference>
<dbReference type="Gene3D" id="3.30.470.30">
    <property type="entry name" value="DNA ligase/mRNA capping enzyme"/>
    <property type="match status" value="1"/>
</dbReference>
<dbReference type="CDD" id="cd17748">
    <property type="entry name" value="BRCT_DNA_ligase_like"/>
    <property type="match status" value="1"/>
</dbReference>
<dbReference type="EMBL" id="JARWAO010000002">
    <property type="protein sequence ID" value="MDR5895525.1"/>
    <property type="molecule type" value="Genomic_DNA"/>
</dbReference>
<protein>
    <recommendedName>
        <fullName evidence="11 12">DNA ligase</fullName>
        <ecNumber evidence="11 12">6.5.1.2</ecNumber>
    </recommendedName>
    <alternativeName>
        <fullName evidence="11">Polydeoxyribonucleotide synthase [NAD(+)]</fullName>
    </alternativeName>
</protein>
<dbReference type="InterPro" id="IPR003583">
    <property type="entry name" value="Hlx-hairpin-Hlx_DNA-bd_motif"/>
</dbReference>
<evidence type="ECO:0000256" key="5">
    <source>
        <dbReference type="ARBA" id="ARBA00022763"/>
    </source>
</evidence>
<dbReference type="NCBIfam" id="NF005932">
    <property type="entry name" value="PRK07956.1"/>
    <property type="match status" value="1"/>
</dbReference>
<comment type="catalytic activity">
    <reaction evidence="10 11 12">
        <text>NAD(+) + (deoxyribonucleotide)n-3'-hydroxyl + 5'-phospho-(deoxyribonucleotide)m = (deoxyribonucleotide)n+m + AMP + beta-nicotinamide D-nucleotide.</text>
        <dbReference type="EC" id="6.5.1.2"/>
    </reaction>
</comment>
<evidence type="ECO:0000313" key="14">
    <source>
        <dbReference type="EMBL" id="MDR5895525.1"/>
    </source>
</evidence>
<evidence type="ECO:0000256" key="4">
    <source>
        <dbReference type="ARBA" id="ARBA00022723"/>
    </source>
</evidence>
<gene>
    <name evidence="11 14" type="primary">ligA</name>
    <name evidence="14" type="ORF">QC825_05500</name>
</gene>
<dbReference type="InterPro" id="IPR041663">
    <property type="entry name" value="DisA/LigA_HHH"/>
</dbReference>
<dbReference type="Pfam" id="PF01653">
    <property type="entry name" value="DNA_ligase_aden"/>
    <property type="match status" value="1"/>
</dbReference>
<dbReference type="Pfam" id="PF03119">
    <property type="entry name" value="DNA_ligase_ZBD"/>
    <property type="match status" value="1"/>
</dbReference>
<feature type="binding site" evidence="11">
    <location>
        <position position="142"/>
    </location>
    <ligand>
        <name>NAD(+)</name>
        <dbReference type="ChEBI" id="CHEBI:57540"/>
    </ligand>
</feature>
<keyword evidence="3 11" id="KW-0235">DNA replication</keyword>
<keyword evidence="6 11" id="KW-0862">Zinc</keyword>
<keyword evidence="8 11" id="KW-0520">NAD</keyword>
<feature type="binding site" evidence="11">
    <location>
        <position position="438"/>
    </location>
    <ligand>
        <name>Zn(2+)</name>
        <dbReference type="ChEBI" id="CHEBI:29105"/>
    </ligand>
</feature>
<dbReference type="InterPro" id="IPR004149">
    <property type="entry name" value="Znf_DNAligase_C4"/>
</dbReference>
<feature type="binding site" evidence="11">
    <location>
        <position position="296"/>
    </location>
    <ligand>
        <name>NAD(+)</name>
        <dbReference type="ChEBI" id="CHEBI:57540"/>
    </ligand>
</feature>
<feature type="domain" description="BRCT" evidence="13">
    <location>
        <begin position="596"/>
        <end position="679"/>
    </location>
</feature>
<dbReference type="InterPro" id="IPR036420">
    <property type="entry name" value="BRCT_dom_sf"/>
</dbReference>
<evidence type="ECO:0000256" key="10">
    <source>
        <dbReference type="ARBA" id="ARBA00034005"/>
    </source>
</evidence>
<dbReference type="InterPro" id="IPR012340">
    <property type="entry name" value="NA-bd_OB-fold"/>
</dbReference>
<dbReference type="SMART" id="SM00292">
    <property type="entry name" value="BRCT"/>
    <property type="match status" value="1"/>
</dbReference>
<evidence type="ECO:0000256" key="11">
    <source>
        <dbReference type="HAMAP-Rule" id="MF_01588"/>
    </source>
</evidence>
<evidence type="ECO:0000256" key="8">
    <source>
        <dbReference type="ARBA" id="ARBA00023027"/>
    </source>
</evidence>
<dbReference type="InterPro" id="IPR013840">
    <property type="entry name" value="DNAligase_N"/>
</dbReference>
<dbReference type="InterPro" id="IPR033136">
    <property type="entry name" value="DNA_ligase_CS"/>
</dbReference>
<reference evidence="14 15" key="1">
    <citation type="submission" date="2023-04" db="EMBL/GenBank/DDBJ databases">
        <title>A long-awaited taxogenomic arrangement of the family Halomonadaceae.</title>
        <authorList>
            <person name="De La Haba R."/>
            <person name="Chuvochina M."/>
            <person name="Wittouck S."/>
            <person name="Arahal D.R."/>
            <person name="Sanchez-Porro C."/>
            <person name="Hugenholtz P."/>
            <person name="Ventosa A."/>
        </authorList>
    </citation>
    <scope>NUCLEOTIDE SEQUENCE [LARGE SCALE GENOMIC DNA]</scope>
    <source>
        <strain evidence="14 15">DSM 22428</strain>
    </source>
</reference>
<dbReference type="Pfam" id="PF03120">
    <property type="entry name" value="OB_DNA_ligase"/>
    <property type="match status" value="1"/>
</dbReference>
<keyword evidence="5 11" id="KW-0227">DNA damage</keyword>
<keyword evidence="15" id="KW-1185">Reference proteome</keyword>
<dbReference type="InterPro" id="IPR018239">
    <property type="entry name" value="DNA_ligase_AS"/>
</dbReference>
<keyword evidence="11" id="KW-0464">Manganese</keyword>
<dbReference type="SUPFAM" id="SSF50249">
    <property type="entry name" value="Nucleic acid-binding proteins"/>
    <property type="match status" value="1"/>
</dbReference>
<dbReference type="HAMAP" id="MF_01588">
    <property type="entry name" value="DNA_ligase_A"/>
    <property type="match status" value="1"/>
</dbReference>
<feature type="binding site" evidence="11">
    <location>
        <position position="417"/>
    </location>
    <ligand>
        <name>Zn(2+)</name>
        <dbReference type="ChEBI" id="CHEBI:29105"/>
    </ligand>
</feature>
<dbReference type="PIRSF" id="PIRSF001604">
    <property type="entry name" value="LigA"/>
    <property type="match status" value="1"/>
</dbReference>
<dbReference type="SMART" id="SM00278">
    <property type="entry name" value="HhH1"/>
    <property type="match status" value="4"/>
</dbReference>
<dbReference type="InterPro" id="IPR001357">
    <property type="entry name" value="BRCT_dom"/>
</dbReference>
<dbReference type="Gene3D" id="3.40.50.10190">
    <property type="entry name" value="BRCT domain"/>
    <property type="match status" value="1"/>
</dbReference>
<dbReference type="EC" id="6.5.1.2" evidence="11 12"/>
<sequence>MSATIPAPIQEQADDLRRQIDDANHQYYVEDAPALTDAEYDRLMRELHALEQDYPALVTPDSPTQRVGAKPDAGFPEVEHAVPMLSLDNAFDETELRAFGTRIAKPLKIEACALEFCCEPKLDGAAVSLVYERGQLVHGATRGDGRTGEDITSNLRTLRSVPLRLRGSDWPELLEVRGEVYMRHSGFEALNERAREAGDKVFANPRNAAAGSLRQLDPSITATRPLEFCAYQVARIDEAREQPTHSANMALLRDWGFKTNPELSVVTGIEAVIAFCAQLGEKRDGLDYDIDGAVLKVNALSHQRTLGFVSRAPRWAIAFKYPAQEQITRVRDVEFQVGRTGKLTPVAKLAPVQVAGVTVSNATLHNMDEIRRLDLRIGDTVTVYRAGDVIPKVVGVQTDKRPNDAQAITLPEACPVCGSGIEQIEGEADARCSGGLYCGAQRREALKHFASRRAMDIDGLGVKLIDQLVERELVKTPADLFKLECETLAELPRMGQKSAQNLIESFDKARSTTLARFIYALGVREVGETTAALLANHFGTLEALMAASEAALVEINDIGPIVAAHVRAFFDQPHNRETIEDLIEQGVTWPVVEIDAVDAPLKGQTWVLTGTLETLARDDAKAALTALGAKVSGSVSKKTHALVAGAAAGSKLDKARTLEIPIWSEDELVQLLDQHGARS</sequence>
<comment type="caution">
    <text evidence="14">The sequence shown here is derived from an EMBL/GenBank/DDBJ whole genome shotgun (WGS) entry which is preliminary data.</text>
</comment>
<evidence type="ECO:0000256" key="1">
    <source>
        <dbReference type="ARBA" id="ARBA00004067"/>
    </source>
</evidence>
<dbReference type="Pfam" id="PF14520">
    <property type="entry name" value="HHH_5"/>
    <property type="match status" value="1"/>
</dbReference>
<feature type="binding site" evidence="11">
    <location>
        <position position="414"/>
    </location>
    <ligand>
        <name>Zn(2+)</name>
        <dbReference type="ChEBI" id="CHEBI:29105"/>
    </ligand>
</feature>
<dbReference type="InterPro" id="IPR004150">
    <property type="entry name" value="NAD_DNA_ligase_OB"/>
</dbReference>
<evidence type="ECO:0000256" key="6">
    <source>
        <dbReference type="ARBA" id="ARBA00022833"/>
    </source>
</evidence>
<dbReference type="PROSITE" id="PS50172">
    <property type="entry name" value="BRCT"/>
    <property type="match status" value="1"/>
</dbReference>
<dbReference type="PROSITE" id="PS01056">
    <property type="entry name" value="DNA_LIGASE_N2"/>
    <property type="match status" value="1"/>
</dbReference>
<evidence type="ECO:0000256" key="3">
    <source>
        <dbReference type="ARBA" id="ARBA00022705"/>
    </source>
</evidence>
<comment type="caution">
    <text evidence="11">Lacks conserved residue(s) required for the propagation of feature annotation.</text>
</comment>
<dbReference type="InterPro" id="IPR013839">
    <property type="entry name" value="DNAligase_adenylation"/>
</dbReference>
<dbReference type="Pfam" id="PF12826">
    <property type="entry name" value="HHH_2"/>
    <property type="match status" value="1"/>
</dbReference>
<keyword evidence="9 11" id="KW-0234">DNA repair</keyword>
<evidence type="ECO:0000256" key="12">
    <source>
        <dbReference type="RuleBase" id="RU000618"/>
    </source>
</evidence>
<dbReference type="PANTHER" id="PTHR23389:SF9">
    <property type="entry name" value="DNA LIGASE"/>
    <property type="match status" value="1"/>
</dbReference>
<feature type="binding site" evidence="11">
    <location>
        <position position="320"/>
    </location>
    <ligand>
        <name>NAD(+)</name>
        <dbReference type="ChEBI" id="CHEBI:57540"/>
    </ligand>
</feature>
<feature type="binding site" evidence="11">
    <location>
        <begin position="86"/>
        <end position="87"/>
    </location>
    <ligand>
        <name>NAD(+)</name>
        <dbReference type="ChEBI" id="CHEBI:57540"/>
    </ligand>
</feature>
<dbReference type="Proteomes" id="UP001269375">
    <property type="component" value="Unassembled WGS sequence"/>
</dbReference>
<keyword evidence="2 11" id="KW-0436">Ligase</keyword>
<keyword evidence="4 11" id="KW-0479">Metal-binding</keyword>
<comment type="function">
    <text evidence="1 11">DNA ligase that catalyzes the formation of phosphodiester linkages between 5'-phosphoryl and 3'-hydroxyl groups in double-stranded DNA using NAD as a coenzyme and as the energy source for the reaction. It is essential for DNA replication and repair of damaged DNA.</text>
</comment>
<keyword evidence="7 11" id="KW-0460">Magnesium</keyword>
<evidence type="ECO:0000313" key="15">
    <source>
        <dbReference type="Proteomes" id="UP001269375"/>
    </source>
</evidence>
<dbReference type="InterPro" id="IPR010994">
    <property type="entry name" value="RuvA_2-like"/>
</dbReference>
<dbReference type="Gene3D" id="1.10.287.610">
    <property type="entry name" value="Helix hairpin bin"/>
    <property type="match status" value="1"/>
</dbReference>
<dbReference type="Gene3D" id="2.40.50.140">
    <property type="entry name" value="Nucleic acid-binding proteins"/>
    <property type="match status" value="1"/>
</dbReference>
<comment type="cofactor">
    <cofactor evidence="11">
        <name>Mg(2+)</name>
        <dbReference type="ChEBI" id="CHEBI:18420"/>
    </cofactor>
    <cofactor evidence="11">
        <name>Mn(2+)</name>
        <dbReference type="ChEBI" id="CHEBI:29035"/>
    </cofactor>
</comment>
<evidence type="ECO:0000256" key="9">
    <source>
        <dbReference type="ARBA" id="ARBA00023204"/>
    </source>
</evidence>